<evidence type="ECO:0000313" key="2">
    <source>
        <dbReference type="Proteomes" id="UP000821845"/>
    </source>
</evidence>
<gene>
    <name evidence="1" type="ORF">HPB50_008613</name>
</gene>
<keyword evidence="2" id="KW-1185">Reference proteome</keyword>
<reference evidence="1" key="1">
    <citation type="submission" date="2020-05" db="EMBL/GenBank/DDBJ databases">
        <title>Large-scale comparative analyses of tick genomes elucidate their genetic diversity and vector capacities.</title>
        <authorList>
            <person name="Jia N."/>
            <person name="Wang J."/>
            <person name="Shi W."/>
            <person name="Du L."/>
            <person name="Sun Y."/>
            <person name="Zhan W."/>
            <person name="Jiang J."/>
            <person name="Wang Q."/>
            <person name="Zhang B."/>
            <person name="Ji P."/>
            <person name="Sakyi L.B."/>
            <person name="Cui X."/>
            <person name="Yuan T."/>
            <person name="Jiang B."/>
            <person name="Yang W."/>
            <person name="Lam T.T.-Y."/>
            <person name="Chang Q."/>
            <person name="Ding S."/>
            <person name="Wang X."/>
            <person name="Zhu J."/>
            <person name="Ruan X."/>
            <person name="Zhao L."/>
            <person name="Wei J."/>
            <person name="Que T."/>
            <person name="Du C."/>
            <person name="Cheng J."/>
            <person name="Dai P."/>
            <person name="Han X."/>
            <person name="Huang E."/>
            <person name="Gao Y."/>
            <person name="Liu J."/>
            <person name="Shao H."/>
            <person name="Ye R."/>
            <person name="Li L."/>
            <person name="Wei W."/>
            <person name="Wang X."/>
            <person name="Wang C."/>
            <person name="Yang T."/>
            <person name="Huo Q."/>
            <person name="Li W."/>
            <person name="Guo W."/>
            <person name="Chen H."/>
            <person name="Zhou L."/>
            <person name="Ni X."/>
            <person name="Tian J."/>
            <person name="Zhou Y."/>
            <person name="Sheng Y."/>
            <person name="Liu T."/>
            <person name="Pan Y."/>
            <person name="Xia L."/>
            <person name="Li J."/>
            <person name="Zhao F."/>
            <person name="Cao W."/>
        </authorList>
    </citation>
    <scope>NUCLEOTIDE SEQUENCE</scope>
    <source>
        <strain evidence="1">Hyas-2018</strain>
    </source>
</reference>
<protein>
    <submittedName>
        <fullName evidence="1">Uncharacterized protein</fullName>
    </submittedName>
</protein>
<evidence type="ECO:0000313" key="1">
    <source>
        <dbReference type="EMBL" id="KAH6927779.1"/>
    </source>
</evidence>
<name>A0ACB7S148_HYAAI</name>
<accession>A0ACB7S148</accession>
<sequence>MSDDEKPELMFPAFPVEDTGEEYDLDLPPTTANEYLRRVQIEASNCPDVVVANLDTSKFLAKQTVLFSDSNDCPPPPEGFAPSREWQRKQVYNFHIAREATIILALKMKNFFGGGGILQPRFEEKDRWKVVFCGSASPSVHPLVSIVTTIPQQTIEVVISYSARWIEEEGFCASMNSKDDPNLAPLNLIICLIACYFNQTDLADK</sequence>
<organism evidence="1 2">
    <name type="scientific">Hyalomma asiaticum</name>
    <name type="common">Tick</name>
    <dbReference type="NCBI Taxonomy" id="266040"/>
    <lineage>
        <taxon>Eukaryota</taxon>
        <taxon>Metazoa</taxon>
        <taxon>Ecdysozoa</taxon>
        <taxon>Arthropoda</taxon>
        <taxon>Chelicerata</taxon>
        <taxon>Arachnida</taxon>
        <taxon>Acari</taxon>
        <taxon>Parasitiformes</taxon>
        <taxon>Ixodida</taxon>
        <taxon>Ixodoidea</taxon>
        <taxon>Ixodidae</taxon>
        <taxon>Hyalomminae</taxon>
        <taxon>Hyalomma</taxon>
    </lineage>
</organism>
<proteinExistence type="predicted"/>
<dbReference type="Proteomes" id="UP000821845">
    <property type="component" value="Chromosome 6"/>
</dbReference>
<dbReference type="EMBL" id="CM023486">
    <property type="protein sequence ID" value="KAH6927779.1"/>
    <property type="molecule type" value="Genomic_DNA"/>
</dbReference>
<comment type="caution">
    <text evidence="1">The sequence shown here is derived from an EMBL/GenBank/DDBJ whole genome shotgun (WGS) entry which is preliminary data.</text>
</comment>